<dbReference type="GO" id="GO:0016433">
    <property type="term" value="F:rRNA (adenine) methyltransferase activity"/>
    <property type="evidence" value="ECO:0007669"/>
    <property type="project" value="UniProtKB-UniRule"/>
</dbReference>
<evidence type="ECO:0000256" key="5">
    <source>
        <dbReference type="SAM" id="MobiDB-lite"/>
    </source>
</evidence>
<dbReference type="InterPro" id="IPR021867">
    <property type="entry name" value="Bmt2/SAMTOR"/>
</dbReference>
<evidence type="ECO:0000256" key="4">
    <source>
        <dbReference type="HAMAP-Rule" id="MF_03044"/>
    </source>
</evidence>
<dbReference type="PANTHER" id="PTHR21008:SF1">
    <property type="entry name" value="25S RRNA (ADENINE(2142)-N(1))-METHYLTRANSFERASE"/>
    <property type="match status" value="1"/>
</dbReference>
<dbReference type="EMBL" id="CDPU01000007">
    <property type="protein sequence ID" value="CEO47253.1"/>
    <property type="molecule type" value="Genomic_DNA"/>
</dbReference>
<feature type="region of interest" description="Disordered" evidence="5">
    <location>
        <begin position="1"/>
        <end position="28"/>
    </location>
</feature>
<dbReference type="HAMAP" id="MF_03044">
    <property type="entry name" value="BMT2"/>
    <property type="match status" value="1"/>
</dbReference>
<keyword evidence="1 4" id="KW-0489">Methyltransferase</keyword>
<comment type="similarity">
    <text evidence="4">Belongs to the BMT2 family.</text>
</comment>
<proteinExistence type="inferred from homology"/>
<keyword evidence="2 4" id="KW-0808">Transferase</keyword>
<organism evidence="6">
    <name type="scientific">Bionectria ochroleuca</name>
    <name type="common">Gliocladium roseum</name>
    <dbReference type="NCBI Taxonomy" id="29856"/>
    <lineage>
        <taxon>Eukaryota</taxon>
        <taxon>Fungi</taxon>
        <taxon>Dikarya</taxon>
        <taxon>Ascomycota</taxon>
        <taxon>Pezizomycotina</taxon>
        <taxon>Sordariomycetes</taxon>
        <taxon>Hypocreomycetidae</taxon>
        <taxon>Hypocreales</taxon>
        <taxon>Bionectriaceae</taxon>
        <taxon>Clonostachys</taxon>
    </lineage>
</organism>
<evidence type="ECO:0000313" key="6">
    <source>
        <dbReference type="EMBL" id="CEO47253.1"/>
    </source>
</evidence>
<feature type="binding site" evidence="4">
    <location>
        <position position="135"/>
    </location>
    <ligand>
        <name>S-adenosyl-L-methionine</name>
        <dbReference type="ChEBI" id="CHEBI:59789"/>
    </ligand>
</feature>
<sequence length="285" mass="32323">MVSNKNQKLKSLKAGRPPLAKSSRTMSRRASRTLINNHHQLHKKRRQAIAQGDKATETALNEELAKLGGLEKYQKASLQGQSQDRGGDTSKVLLEWLPVTELRKSERKLRMLEVGSLSTQNACTTSGLFDMVHIDLNSQEPGIEQQDFMERPLPEDESEKFDIISLSLVLNYVPEAEGRGQMLYRTLSFLRETSEQSDPGAVGPTFPSLFVVLPRSCVTNSRYFTEERLEELMNALGYLKLRDKLTQKLTYSLWKRVGVPVDRMKFPKKELNPGKTRNNFVITLG</sequence>
<gene>
    <name evidence="6" type="ORF">BN869_000003308_1</name>
</gene>
<dbReference type="EC" id="2.1.1.-" evidence="4"/>
<evidence type="ECO:0000256" key="1">
    <source>
        <dbReference type="ARBA" id="ARBA00022603"/>
    </source>
</evidence>
<dbReference type="PANTHER" id="PTHR21008">
    <property type="entry name" value="S-ADENOSYLMETHIONINE SENSOR UPSTREAM OF MTORC1-RELATED"/>
    <property type="match status" value="1"/>
</dbReference>
<protein>
    <recommendedName>
        <fullName evidence="4">25S rRNA adenine-N(1) methyltransferase</fullName>
        <ecNumber evidence="4">2.1.1.-</ecNumber>
    </recommendedName>
</protein>
<reference evidence="6" key="1">
    <citation type="submission" date="2015-01" db="EMBL/GenBank/DDBJ databases">
        <authorList>
            <person name="Durling Mikael"/>
        </authorList>
    </citation>
    <scope>NUCLEOTIDE SEQUENCE</scope>
</reference>
<keyword evidence="3 4" id="KW-0949">S-adenosyl-L-methionine</keyword>
<evidence type="ECO:0000256" key="3">
    <source>
        <dbReference type="ARBA" id="ARBA00022691"/>
    </source>
</evidence>
<comment type="function">
    <text evidence="4">S-adenosyl-L-methionine-dependent methyltransferase that specifically methylates the N(1) position of an adenine present in helix 65 in 25S rRNA.</text>
</comment>
<keyword evidence="4" id="KW-0539">Nucleus</keyword>
<feature type="binding site" evidence="4">
    <location>
        <position position="115"/>
    </location>
    <ligand>
        <name>S-adenosyl-L-methionine</name>
        <dbReference type="ChEBI" id="CHEBI:59789"/>
    </ligand>
</feature>
<evidence type="ECO:0000256" key="2">
    <source>
        <dbReference type="ARBA" id="ARBA00022679"/>
    </source>
</evidence>
<name>A0A0B7JQJ4_BIOOC</name>
<accession>A0A0B7JQJ4</accession>
<dbReference type="Pfam" id="PF11968">
    <property type="entry name" value="Bmt2"/>
    <property type="match status" value="1"/>
</dbReference>
<comment type="subcellular location">
    <subcellularLocation>
        <location evidence="4">Nucleus</location>
        <location evidence="4">Nucleolus</location>
    </subcellularLocation>
</comment>
<dbReference type="AlphaFoldDB" id="A0A0B7JQJ4"/>
<dbReference type="GO" id="GO:0005730">
    <property type="term" value="C:nucleolus"/>
    <property type="evidence" value="ECO:0007669"/>
    <property type="project" value="UniProtKB-SubCell"/>
</dbReference>